<feature type="compositionally biased region" description="Basic and acidic residues" evidence="6">
    <location>
        <begin position="268"/>
        <end position="282"/>
    </location>
</feature>
<evidence type="ECO:0000256" key="2">
    <source>
        <dbReference type="ARBA" id="ARBA00022491"/>
    </source>
</evidence>
<keyword evidence="2" id="KW-0678">Repressor</keyword>
<feature type="domain" description="BHLH" evidence="7">
    <location>
        <begin position="209"/>
        <end position="266"/>
    </location>
</feature>
<dbReference type="PROSITE" id="PS50888">
    <property type="entry name" value="BHLH"/>
    <property type="match status" value="2"/>
</dbReference>
<dbReference type="InterPro" id="IPR032644">
    <property type="entry name" value="HES-7_bHLH-O"/>
</dbReference>
<keyword evidence="5" id="KW-0539">Nucleus</keyword>
<feature type="compositionally biased region" description="Polar residues" evidence="6">
    <location>
        <begin position="365"/>
        <end position="381"/>
    </location>
</feature>
<name>A0ABM3CE60_SALSA</name>
<feature type="compositionally biased region" description="Polar residues" evidence="6">
    <location>
        <begin position="201"/>
        <end position="213"/>
    </location>
</feature>
<accession>A0ABM3CE60</accession>
<keyword evidence="8" id="KW-1185">Reference proteome</keyword>
<gene>
    <name evidence="9" type="primary">LOC106563539</name>
</gene>
<keyword evidence="3" id="KW-0805">Transcription regulation</keyword>
<evidence type="ECO:0000313" key="8">
    <source>
        <dbReference type="Proteomes" id="UP001652741"/>
    </source>
</evidence>
<evidence type="ECO:0000256" key="1">
    <source>
        <dbReference type="ARBA" id="ARBA00004123"/>
    </source>
</evidence>
<organism evidence="8 9">
    <name type="scientific">Salmo salar</name>
    <name type="common">Atlantic salmon</name>
    <dbReference type="NCBI Taxonomy" id="8030"/>
    <lineage>
        <taxon>Eukaryota</taxon>
        <taxon>Metazoa</taxon>
        <taxon>Chordata</taxon>
        <taxon>Craniata</taxon>
        <taxon>Vertebrata</taxon>
        <taxon>Euteleostomi</taxon>
        <taxon>Actinopterygii</taxon>
        <taxon>Neopterygii</taxon>
        <taxon>Teleostei</taxon>
        <taxon>Protacanthopterygii</taxon>
        <taxon>Salmoniformes</taxon>
        <taxon>Salmonidae</taxon>
        <taxon>Salmoninae</taxon>
        <taxon>Salmo</taxon>
    </lineage>
</organism>
<dbReference type="InterPro" id="IPR050370">
    <property type="entry name" value="HES_HEY"/>
</dbReference>
<proteinExistence type="predicted"/>
<dbReference type="CDD" id="cd11462">
    <property type="entry name" value="bHLH-O_HES7"/>
    <property type="match status" value="2"/>
</dbReference>
<dbReference type="SUPFAM" id="SSF47459">
    <property type="entry name" value="HLH, helix-loop-helix DNA-binding domain"/>
    <property type="match status" value="2"/>
</dbReference>
<feature type="compositionally biased region" description="Polar residues" evidence="6">
    <location>
        <begin position="334"/>
        <end position="345"/>
    </location>
</feature>
<dbReference type="InterPro" id="IPR011598">
    <property type="entry name" value="bHLH_dom"/>
</dbReference>
<feature type="domain" description="BHLH" evidence="7">
    <location>
        <begin position="13"/>
        <end position="70"/>
    </location>
</feature>
<evidence type="ECO:0000313" key="9">
    <source>
        <dbReference type="RefSeq" id="XP_045544849.1"/>
    </source>
</evidence>
<dbReference type="PANTHER" id="PTHR10985">
    <property type="entry name" value="BASIC HELIX-LOOP-HELIX TRANSCRIPTION FACTOR, HES-RELATED"/>
    <property type="match status" value="1"/>
</dbReference>
<evidence type="ECO:0000256" key="6">
    <source>
        <dbReference type="SAM" id="MobiDB-lite"/>
    </source>
</evidence>
<dbReference type="RefSeq" id="XP_045544849.1">
    <property type="nucleotide sequence ID" value="XM_045688893.1"/>
</dbReference>
<protein>
    <recommendedName>
        <fullName evidence="7">BHLH domain-containing protein</fullName>
    </recommendedName>
</protein>
<evidence type="ECO:0000256" key="5">
    <source>
        <dbReference type="ARBA" id="ARBA00023242"/>
    </source>
</evidence>
<feature type="compositionally biased region" description="Basic and acidic residues" evidence="6">
    <location>
        <begin position="72"/>
        <end position="86"/>
    </location>
</feature>
<feature type="region of interest" description="Disordered" evidence="6">
    <location>
        <begin position="70"/>
        <end position="89"/>
    </location>
</feature>
<reference evidence="9" key="1">
    <citation type="submission" date="2025-08" db="UniProtKB">
        <authorList>
            <consortium name="RefSeq"/>
        </authorList>
    </citation>
    <scope>IDENTIFICATION</scope>
</reference>
<dbReference type="Gene3D" id="4.10.280.10">
    <property type="entry name" value="Helix-loop-helix DNA-binding domain"/>
    <property type="match status" value="2"/>
</dbReference>
<evidence type="ECO:0000256" key="4">
    <source>
        <dbReference type="ARBA" id="ARBA00023163"/>
    </source>
</evidence>
<dbReference type="InterPro" id="IPR036638">
    <property type="entry name" value="HLH_DNA-bd_sf"/>
</dbReference>
<feature type="region of interest" description="Disordered" evidence="6">
    <location>
        <begin position="266"/>
        <end position="286"/>
    </location>
</feature>
<sequence length="381" mass="42924">MKPLEEKANRKIDRKLLKPQVERRRRERMNHSLESLRTLLLQGPLHQGVTQRRVEKAEILEHTVLFLQNTGDGDRKKGEDGEKQHPFQDGFSGCLQRAAHFLGQEGEGLQLEAALNSTFSARLNSHACMNTEVPAKAHSSNSLPSTTCHQSSHLMKIQGSHYRQQLCEVYRRHLSHAHRAPLQHGDPKPPQLPHRHAAKEAQSQNLPDSQSLLKPQVERRRRERMNHSLESLRTLLLQGPLHQGVTQRRVEKAEILEHTVLFLQNTGDGDRKKGEDGEKQHPFQDGFSGCLQRAAHFLGQEGEGLQLEAALNSTFSARLNSHACMNTEVPAKAHSSNSLPSTTAPLQHGDPKPPQLPHRHAAKEAQSQNLPDSQSVWRPWP</sequence>
<dbReference type="Proteomes" id="UP001652741">
    <property type="component" value="Chromosome ssa11"/>
</dbReference>
<feature type="region of interest" description="Disordered" evidence="6">
    <location>
        <begin position="177"/>
        <end position="223"/>
    </location>
</feature>
<keyword evidence="4" id="KW-0804">Transcription</keyword>
<dbReference type="GeneID" id="106563539"/>
<dbReference type="Pfam" id="PF00010">
    <property type="entry name" value="HLH"/>
    <property type="match status" value="2"/>
</dbReference>
<feature type="region of interest" description="Disordered" evidence="6">
    <location>
        <begin position="330"/>
        <end position="381"/>
    </location>
</feature>
<dbReference type="SMART" id="SM00353">
    <property type="entry name" value="HLH"/>
    <property type="match status" value="2"/>
</dbReference>
<comment type="subcellular location">
    <subcellularLocation>
        <location evidence="1">Nucleus</location>
    </subcellularLocation>
</comment>
<evidence type="ECO:0000256" key="3">
    <source>
        <dbReference type="ARBA" id="ARBA00023015"/>
    </source>
</evidence>
<evidence type="ECO:0000259" key="7">
    <source>
        <dbReference type="PROSITE" id="PS50888"/>
    </source>
</evidence>